<evidence type="ECO:0000313" key="5">
    <source>
        <dbReference type="EMBL" id="CAL4772265.1"/>
    </source>
</evidence>
<feature type="region of interest" description="Disordered" evidence="1">
    <location>
        <begin position="40"/>
        <end position="63"/>
    </location>
</feature>
<sequence length="375" mass="41742">MAGVGHRAAEAPALPPLQDPGNWLDLDAVPKAGASFESKKKLQNLLSRKSPSPSRGPATDDDALSVSLRRHALRAFLEETCGTVANAFDIMAGLALKASMGGSGTCDDRLHFTFHEEDFHLSLTHLGYGLGAKEPWWSALFAATDVDEDGVVSLQDMYDALVLALPNDKEAPQVFFTEPHQKNTWLRERSEPSALQRLSSPQREKDDKPELALERALSQFIMEEYPEELLETAEAVPPQEEPSAPTAPPTPARFPPATVAPPVAAAEPPGKLTLQLAPERRMTDSESWEQLWEQLRLRGWTIVLGPRGDRYWLPPGVKREWPWQNRKDYFDSKKQVPSLLNARGKCAISWIDSIVIYVSLKHRWKIPHLPSGKLT</sequence>
<protein>
    <submittedName>
        <fullName evidence="5">Dipeptidyl peptidase 1</fullName>
    </submittedName>
</protein>
<feature type="region of interest" description="Disordered" evidence="1">
    <location>
        <begin position="185"/>
        <end position="211"/>
    </location>
</feature>
<dbReference type="EMBL" id="CAMXCT030000938">
    <property type="protein sequence ID" value="CAL4772265.1"/>
    <property type="molecule type" value="Genomic_DNA"/>
</dbReference>
<feature type="compositionally biased region" description="Pro residues" evidence="1">
    <location>
        <begin position="245"/>
        <end position="254"/>
    </location>
</feature>
<comment type="caution">
    <text evidence="3">The sequence shown here is derived from an EMBL/GenBank/DDBJ whole genome shotgun (WGS) entry which is preliminary data.</text>
</comment>
<name>A0A9P1C6E9_9DINO</name>
<feature type="compositionally biased region" description="Polar residues" evidence="1">
    <location>
        <begin position="44"/>
        <end position="53"/>
    </location>
</feature>
<dbReference type="OrthoDB" id="10612763at2759"/>
<dbReference type="PROSITE" id="PS00018">
    <property type="entry name" value="EF_HAND_1"/>
    <property type="match status" value="1"/>
</dbReference>
<feature type="domain" description="EF-hand" evidence="2">
    <location>
        <begin position="132"/>
        <end position="167"/>
    </location>
</feature>
<feature type="compositionally biased region" description="Low complexity" evidence="1">
    <location>
        <begin position="232"/>
        <end position="244"/>
    </location>
</feature>
<proteinExistence type="predicted"/>
<organism evidence="3">
    <name type="scientific">Cladocopium goreaui</name>
    <dbReference type="NCBI Taxonomy" id="2562237"/>
    <lineage>
        <taxon>Eukaryota</taxon>
        <taxon>Sar</taxon>
        <taxon>Alveolata</taxon>
        <taxon>Dinophyceae</taxon>
        <taxon>Suessiales</taxon>
        <taxon>Symbiodiniaceae</taxon>
        <taxon>Cladocopium</taxon>
    </lineage>
</organism>
<evidence type="ECO:0000259" key="2">
    <source>
        <dbReference type="PROSITE" id="PS50222"/>
    </source>
</evidence>
<feature type="region of interest" description="Disordered" evidence="1">
    <location>
        <begin position="232"/>
        <end position="265"/>
    </location>
</feature>
<dbReference type="GO" id="GO:0005509">
    <property type="term" value="F:calcium ion binding"/>
    <property type="evidence" value="ECO:0007669"/>
    <property type="project" value="InterPro"/>
</dbReference>
<evidence type="ECO:0000313" key="6">
    <source>
        <dbReference type="Proteomes" id="UP001152797"/>
    </source>
</evidence>
<evidence type="ECO:0000256" key="1">
    <source>
        <dbReference type="SAM" id="MobiDB-lite"/>
    </source>
</evidence>
<evidence type="ECO:0000313" key="4">
    <source>
        <dbReference type="EMBL" id="CAL1138328.1"/>
    </source>
</evidence>
<feature type="compositionally biased region" description="Low complexity" evidence="1">
    <location>
        <begin position="255"/>
        <end position="265"/>
    </location>
</feature>
<dbReference type="AlphaFoldDB" id="A0A9P1C6E9"/>
<evidence type="ECO:0000313" key="3">
    <source>
        <dbReference type="EMBL" id="CAI3984953.1"/>
    </source>
</evidence>
<reference evidence="3" key="1">
    <citation type="submission" date="2022-10" db="EMBL/GenBank/DDBJ databases">
        <authorList>
            <person name="Chen Y."/>
            <person name="Dougan E. K."/>
            <person name="Chan C."/>
            <person name="Rhodes N."/>
            <person name="Thang M."/>
        </authorList>
    </citation>
    <scope>NUCLEOTIDE SEQUENCE</scope>
</reference>
<dbReference type="InterPro" id="IPR002048">
    <property type="entry name" value="EF_hand_dom"/>
</dbReference>
<feature type="compositionally biased region" description="Basic and acidic residues" evidence="1">
    <location>
        <begin position="202"/>
        <end position="211"/>
    </location>
</feature>
<keyword evidence="6" id="KW-1185">Reference proteome</keyword>
<dbReference type="EMBL" id="CAMXCT010000938">
    <property type="protein sequence ID" value="CAI3984953.1"/>
    <property type="molecule type" value="Genomic_DNA"/>
</dbReference>
<dbReference type="InterPro" id="IPR018247">
    <property type="entry name" value="EF_Hand_1_Ca_BS"/>
</dbReference>
<reference evidence="4" key="2">
    <citation type="submission" date="2024-04" db="EMBL/GenBank/DDBJ databases">
        <authorList>
            <person name="Chen Y."/>
            <person name="Shah S."/>
            <person name="Dougan E. K."/>
            <person name="Thang M."/>
            <person name="Chan C."/>
        </authorList>
    </citation>
    <scope>NUCLEOTIDE SEQUENCE [LARGE SCALE GENOMIC DNA]</scope>
</reference>
<feature type="region of interest" description="Disordered" evidence="1">
    <location>
        <begin position="1"/>
        <end position="22"/>
    </location>
</feature>
<accession>A0A9P1C6E9</accession>
<dbReference type="EMBL" id="CAMXCT020000938">
    <property type="protein sequence ID" value="CAL1138328.1"/>
    <property type="molecule type" value="Genomic_DNA"/>
</dbReference>
<dbReference type="Proteomes" id="UP001152797">
    <property type="component" value="Unassembled WGS sequence"/>
</dbReference>
<gene>
    <name evidence="3" type="ORF">C1SCF055_LOCUS12445</name>
</gene>
<dbReference type="PROSITE" id="PS50222">
    <property type="entry name" value="EF_HAND_2"/>
    <property type="match status" value="1"/>
</dbReference>